<name>A0A9Q0RA97_ANAIG</name>
<dbReference type="InterPro" id="IPR016181">
    <property type="entry name" value="Acyl_CoA_acyltransferase"/>
</dbReference>
<dbReference type="EMBL" id="JAPDFW010000079">
    <property type="protein sequence ID" value="KAJ5072897.1"/>
    <property type="molecule type" value="Genomic_DNA"/>
</dbReference>
<protein>
    <recommendedName>
        <fullName evidence="3">N-acetyltransferase domain-containing protein</fullName>
    </recommendedName>
</protein>
<dbReference type="Proteomes" id="UP001149090">
    <property type="component" value="Unassembled WGS sequence"/>
</dbReference>
<dbReference type="Gene3D" id="3.40.630.30">
    <property type="match status" value="1"/>
</dbReference>
<dbReference type="AlphaFoldDB" id="A0A9Q0RA97"/>
<dbReference type="PANTHER" id="PTHR20905:SF1">
    <property type="entry name" value="AT07410P-RELATED"/>
    <property type="match status" value="1"/>
</dbReference>
<dbReference type="GO" id="GO:0008080">
    <property type="term" value="F:N-acetyltransferase activity"/>
    <property type="evidence" value="ECO:0007669"/>
    <property type="project" value="TreeGrafter"/>
</dbReference>
<evidence type="ECO:0000313" key="1">
    <source>
        <dbReference type="EMBL" id="KAJ5072897.1"/>
    </source>
</evidence>
<comment type="caution">
    <text evidence="1">The sequence shown here is derived from an EMBL/GenBank/DDBJ whole genome shotgun (WGS) entry which is preliminary data.</text>
</comment>
<dbReference type="SUPFAM" id="SSF55729">
    <property type="entry name" value="Acyl-CoA N-acyltransferases (Nat)"/>
    <property type="match status" value="1"/>
</dbReference>
<keyword evidence="2" id="KW-1185">Reference proteome</keyword>
<dbReference type="PANTHER" id="PTHR20905">
    <property type="entry name" value="N-ACETYLTRANSFERASE-RELATED"/>
    <property type="match status" value="1"/>
</dbReference>
<accession>A0A9Q0RA97</accession>
<sequence length="238" mass="27528">MEEIKKLQENRENQIILETKNLLIDTLKEEDIEEAVECVSTSFAERELMSIVLGISKKEWDPLTIQIVELGVKCGLSVVAREKQTNKFVGCFLSQDVFDDSKIEFSKLCSKWEPLWAILDEFNKHKENIKKGEYLHLWTISVNEEFKGKKFANSISYANLILGAQNKFKYGISEATAPGSQAAFRKLGFEEKDYIKYSSYKYKEKYPFEFLEGGVSFVMKPLQNILKETKTKKTLFLN</sequence>
<proteinExistence type="predicted"/>
<evidence type="ECO:0008006" key="3">
    <source>
        <dbReference type="Google" id="ProtNLM"/>
    </source>
</evidence>
<evidence type="ECO:0000313" key="2">
    <source>
        <dbReference type="Proteomes" id="UP001149090"/>
    </source>
</evidence>
<reference evidence="1" key="1">
    <citation type="submission" date="2022-10" db="EMBL/GenBank/DDBJ databases">
        <title>Novel sulphate-reducing endosymbionts in the free-living metamonad Anaeramoeba.</title>
        <authorList>
            <person name="Jerlstrom-Hultqvist J."/>
            <person name="Cepicka I."/>
            <person name="Gallot-Lavallee L."/>
            <person name="Salas-Leiva D."/>
            <person name="Curtis B.A."/>
            <person name="Zahonova K."/>
            <person name="Pipaliya S."/>
            <person name="Dacks J."/>
            <person name="Roger A.J."/>
        </authorList>
    </citation>
    <scope>NUCLEOTIDE SEQUENCE</scope>
    <source>
        <strain evidence="1">BMAN</strain>
    </source>
</reference>
<organism evidence="1 2">
    <name type="scientific">Anaeramoeba ignava</name>
    <name type="common">Anaerobic marine amoeba</name>
    <dbReference type="NCBI Taxonomy" id="1746090"/>
    <lineage>
        <taxon>Eukaryota</taxon>
        <taxon>Metamonada</taxon>
        <taxon>Anaeramoebidae</taxon>
        <taxon>Anaeramoeba</taxon>
    </lineage>
</organism>
<gene>
    <name evidence="1" type="ORF">M0811_09343</name>
</gene>